<keyword evidence="7 9" id="KW-0547">Nucleotide-binding</keyword>
<comment type="similarity">
    <text evidence="9">Belongs to the argininosuccinate synthase family. Type 1 subfamily.</text>
</comment>
<dbReference type="FunFam" id="3.90.1260.10:FF:000007">
    <property type="entry name" value="Argininosuccinate synthase"/>
    <property type="match status" value="1"/>
</dbReference>
<dbReference type="GO" id="GO:0000050">
    <property type="term" value="P:urea cycle"/>
    <property type="evidence" value="ECO:0007669"/>
    <property type="project" value="TreeGrafter"/>
</dbReference>
<dbReference type="InterPro" id="IPR001518">
    <property type="entry name" value="Arginosuc_synth"/>
</dbReference>
<feature type="binding site" evidence="9">
    <location>
        <position position="37"/>
    </location>
    <ligand>
        <name>ATP</name>
        <dbReference type="ChEBI" id="CHEBI:30616"/>
    </ligand>
</feature>
<evidence type="ECO:0000256" key="1">
    <source>
        <dbReference type="ARBA" id="ARBA00004967"/>
    </source>
</evidence>
<dbReference type="AlphaFoldDB" id="A0A941EVE6"/>
<evidence type="ECO:0000313" key="13">
    <source>
        <dbReference type="Proteomes" id="UP000675781"/>
    </source>
</evidence>
<organism evidence="12 13">
    <name type="scientific">Actinospica durhamensis</name>
    <dbReference type="NCBI Taxonomy" id="1508375"/>
    <lineage>
        <taxon>Bacteria</taxon>
        <taxon>Bacillati</taxon>
        <taxon>Actinomycetota</taxon>
        <taxon>Actinomycetes</taxon>
        <taxon>Catenulisporales</taxon>
        <taxon>Actinospicaceae</taxon>
        <taxon>Actinospica</taxon>
    </lineage>
</organism>
<accession>A0A941EVE6</accession>
<dbReference type="Pfam" id="PF00764">
    <property type="entry name" value="Arginosuc_synth"/>
    <property type="match status" value="1"/>
</dbReference>
<dbReference type="PANTHER" id="PTHR11587:SF2">
    <property type="entry name" value="ARGININOSUCCINATE SYNTHASE"/>
    <property type="match status" value="1"/>
</dbReference>
<dbReference type="InterPro" id="IPR048268">
    <property type="entry name" value="Arginosuc_syn_C"/>
</dbReference>
<dbReference type="Proteomes" id="UP000675781">
    <property type="component" value="Unassembled WGS sequence"/>
</dbReference>
<dbReference type="RefSeq" id="WP_212529168.1">
    <property type="nucleotide sequence ID" value="NZ_JAGSOG010000065.1"/>
</dbReference>
<dbReference type="NCBIfam" id="NF001770">
    <property type="entry name" value="PRK00509.1"/>
    <property type="match status" value="1"/>
</dbReference>
<feature type="binding site" evidence="9">
    <location>
        <position position="120"/>
    </location>
    <ligand>
        <name>ATP</name>
        <dbReference type="ChEBI" id="CHEBI:30616"/>
    </ligand>
</feature>
<dbReference type="Pfam" id="PF20979">
    <property type="entry name" value="Arginosuc_syn_C"/>
    <property type="match status" value="1"/>
</dbReference>
<proteinExistence type="inferred from homology"/>
<evidence type="ECO:0000256" key="8">
    <source>
        <dbReference type="ARBA" id="ARBA00022840"/>
    </source>
</evidence>
<dbReference type="CDD" id="cd01999">
    <property type="entry name" value="ASS"/>
    <property type="match status" value="1"/>
</dbReference>
<sequence>MSKPRKIVLAFSGGLDTSVILKWLQLEYDAEIVTYTADLGQGEELEIARERALALGVKPENIFIEDLRHELVSEYAFPVYRANAVYEGYYLMGTPIARPLVGKRQIEIARRVGADAVAHGATGKGNDQLRFELAYYALAPDIQVIAPWREWDMAGRADLIAFADAHDIPVAKDKRGEAPYSADANMLHISCEGKELEDPWITPESEAWVRVTSPEDAPDQPTTIEVEFVQGDPVAIDGEALDPVALLTRLNELGSANGIGRLDIVDHRYTGMKCRGLFENPGGTIWQYAHRAIESITLDRGEAHLKDELMPRYAELIYNGLWFSPEREMLQALIDKSQQHVTGTVRLKLYKGNVIVEGRKSPYSLYARDLVSFEAGGEYRQHDATGFIRLNALRLRQLAAARQEVL</sequence>
<dbReference type="InterPro" id="IPR024074">
    <property type="entry name" value="AS_cat/multimer_dom_body"/>
</dbReference>
<dbReference type="GO" id="GO:0004055">
    <property type="term" value="F:argininosuccinate synthase activity"/>
    <property type="evidence" value="ECO:0007669"/>
    <property type="project" value="UniProtKB-UniRule"/>
</dbReference>
<dbReference type="GO" id="GO:0006526">
    <property type="term" value="P:L-arginine biosynthetic process"/>
    <property type="evidence" value="ECO:0007669"/>
    <property type="project" value="UniProtKB-UniRule"/>
</dbReference>
<dbReference type="PANTHER" id="PTHR11587">
    <property type="entry name" value="ARGININOSUCCINATE SYNTHASE"/>
    <property type="match status" value="1"/>
</dbReference>
<feature type="domain" description="Arginosuccinate synthase C-terminal" evidence="11">
    <location>
        <begin position="180"/>
        <end position="396"/>
    </location>
</feature>
<evidence type="ECO:0000256" key="3">
    <source>
        <dbReference type="ARBA" id="ARBA00012286"/>
    </source>
</evidence>
<dbReference type="GO" id="GO:0000053">
    <property type="term" value="P:argininosuccinate metabolic process"/>
    <property type="evidence" value="ECO:0007669"/>
    <property type="project" value="TreeGrafter"/>
</dbReference>
<comment type="caution">
    <text evidence="9">Lacks conserved residue(s) required for the propagation of feature annotation.</text>
</comment>
<dbReference type="GO" id="GO:0005524">
    <property type="term" value="F:ATP binding"/>
    <property type="evidence" value="ECO:0007669"/>
    <property type="project" value="UniProtKB-UniRule"/>
</dbReference>
<dbReference type="SUPFAM" id="SSF52402">
    <property type="entry name" value="Adenine nucleotide alpha hydrolases-like"/>
    <property type="match status" value="1"/>
</dbReference>
<feature type="binding site" evidence="9">
    <location>
        <position position="190"/>
    </location>
    <ligand>
        <name>L-citrulline</name>
        <dbReference type="ChEBI" id="CHEBI:57743"/>
    </ligand>
</feature>
<dbReference type="EC" id="6.3.4.5" evidence="3 9"/>
<dbReference type="Gene3D" id="1.20.5.470">
    <property type="entry name" value="Single helix bin"/>
    <property type="match status" value="1"/>
</dbReference>
<evidence type="ECO:0000256" key="4">
    <source>
        <dbReference type="ARBA" id="ARBA00022571"/>
    </source>
</evidence>
<dbReference type="InterPro" id="IPR018223">
    <property type="entry name" value="Arginosuc_synth_CS"/>
</dbReference>
<dbReference type="InterPro" id="IPR014729">
    <property type="entry name" value="Rossmann-like_a/b/a_fold"/>
</dbReference>
<evidence type="ECO:0000259" key="11">
    <source>
        <dbReference type="Pfam" id="PF20979"/>
    </source>
</evidence>
<dbReference type="FunFam" id="3.40.50.620:FF:000019">
    <property type="entry name" value="Argininosuccinate synthase"/>
    <property type="match status" value="1"/>
</dbReference>
<feature type="binding site" evidence="9">
    <location>
        <position position="130"/>
    </location>
    <ligand>
        <name>L-citrulline</name>
        <dbReference type="ChEBI" id="CHEBI:57743"/>
    </ligand>
</feature>
<dbReference type="NCBIfam" id="TIGR00032">
    <property type="entry name" value="argG"/>
    <property type="match status" value="1"/>
</dbReference>
<evidence type="ECO:0000259" key="10">
    <source>
        <dbReference type="Pfam" id="PF00764"/>
    </source>
</evidence>
<evidence type="ECO:0000313" key="12">
    <source>
        <dbReference type="EMBL" id="MBR7834649.1"/>
    </source>
</evidence>
<keyword evidence="6 9" id="KW-0028">Amino-acid biosynthesis</keyword>
<reference evidence="12" key="1">
    <citation type="submission" date="2021-04" db="EMBL/GenBank/DDBJ databases">
        <title>Genome based classification of Actinospica acidithermotolerans sp. nov., an actinobacterium isolated from an Indonesian hot spring.</title>
        <authorList>
            <person name="Kusuma A.B."/>
            <person name="Putra K.E."/>
            <person name="Nafisah S."/>
            <person name="Loh J."/>
            <person name="Nouioui I."/>
            <person name="Goodfellow M."/>
        </authorList>
    </citation>
    <scope>NUCLEOTIDE SEQUENCE</scope>
    <source>
        <strain evidence="12">CSCA 57</strain>
    </source>
</reference>
<keyword evidence="5 9" id="KW-0436">Ligase</keyword>
<dbReference type="InterPro" id="IPR048267">
    <property type="entry name" value="Arginosuc_syn_N"/>
</dbReference>
<evidence type="ECO:0000256" key="9">
    <source>
        <dbReference type="HAMAP-Rule" id="MF_00005"/>
    </source>
</evidence>
<dbReference type="PROSITE" id="PS00565">
    <property type="entry name" value="ARGININOSUCCIN_SYN_2"/>
    <property type="match status" value="1"/>
</dbReference>
<dbReference type="Gene3D" id="3.40.50.620">
    <property type="entry name" value="HUPs"/>
    <property type="match status" value="1"/>
</dbReference>
<evidence type="ECO:0000256" key="7">
    <source>
        <dbReference type="ARBA" id="ARBA00022741"/>
    </source>
</evidence>
<name>A0A941EVE6_9ACTN</name>
<evidence type="ECO:0000256" key="6">
    <source>
        <dbReference type="ARBA" id="ARBA00022605"/>
    </source>
</evidence>
<feature type="binding site" evidence="9">
    <location>
        <begin position="10"/>
        <end position="18"/>
    </location>
    <ligand>
        <name>ATP</name>
        <dbReference type="ChEBI" id="CHEBI:30616"/>
    </ligand>
</feature>
<feature type="binding site" evidence="9">
    <location>
        <position position="181"/>
    </location>
    <ligand>
        <name>L-citrulline</name>
        <dbReference type="ChEBI" id="CHEBI:57743"/>
    </ligand>
</feature>
<dbReference type="EMBL" id="JAGSOG010000065">
    <property type="protein sequence ID" value="MBR7834649.1"/>
    <property type="molecule type" value="Genomic_DNA"/>
</dbReference>
<keyword evidence="9" id="KW-0963">Cytoplasm</keyword>
<dbReference type="GO" id="GO:0005737">
    <property type="term" value="C:cytoplasm"/>
    <property type="evidence" value="ECO:0007669"/>
    <property type="project" value="UniProtKB-SubCell"/>
</dbReference>
<comment type="subcellular location">
    <subcellularLocation>
        <location evidence="9">Cytoplasm</location>
    </subcellularLocation>
</comment>
<comment type="catalytic activity">
    <reaction evidence="9">
        <text>L-citrulline + L-aspartate + ATP = 2-(N(omega)-L-arginino)succinate + AMP + diphosphate + H(+)</text>
        <dbReference type="Rhea" id="RHEA:10932"/>
        <dbReference type="ChEBI" id="CHEBI:15378"/>
        <dbReference type="ChEBI" id="CHEBI:29991"/>
        <dbReference type="ChEBI" id="CHEBI:30616"/>
        <dbReference type="ChEBI" id="CHEBI:33019"/>
        <dbReference type="ChEBI" id="CHEBI:57472"/>
        <dbReference type="ChEBI" id="CHEBI:57743"/>
        <dbReference type="ChEBI" id="CHEBI:456215"/>
        <dbReference type="EC" id="6.3.4.5"/>
    </reaction>
</comment>
<comment type="caution">
    <text evidence="12">The sequence shown here is derived from an EMBL/GenBank/DDBJ whole genome shotgun (WGS) entry which is preliminary data.</text>
</comment>
<keyword evidence="13" id="KW-1185">Reference proteome</keyword>
<evidence type="ECO:0000256" key="2">
    <source>
        <dbReference type="ARBA" id="ARBA00011881"/>
    </source>
</evidence>
<keyword evidence="8 9" id="KW-0067">ATP-binding</keyword>
<feature type="binding site" evidence="9">
    <location>
        <position position="126"/>
    </location>
    <ligand>
        <name>L-citrulline</name>
        <dbReference type="ChEBI" id="CHEBI:57743"/>
    </ligand>
</feature>
<dbReference type="SUPFAM" id="SSF69864">
    <property type="entry name" value="Argininosuccinate synthetase, C-terminal domain"/>
    <property type="match status" value="1"/>
</dbReference>
<comment type="subunit">
    <text evidence="2 9">Homotetramer.</text>
</comment>
<dbReference type="HAMAP" id="MF_00005">
    <property type="entry name" value="Arg_succ_synth_type1"/>
    <property type="match status" value="1"/>
</dbReference>
<feature type="domain" description="Arginosuccinate synthase-like N-terminal" evidence="10">
    <location>
        <begin position="6"/>
        <end position="169"/>
    </location>
</feature>
<feature type="binding site" evidence="9">
    <location>
        <position position="90"/>
    </location>
    <ligand>
        <name>L-citrulline</name>
        <dbReference type="ChEBI" id="CHEBI:57743"/>
    </ligand>
</feature>
<dbReference type="Gene3D" id="3.90.1260.10">
    <property type="entry name" value="Argininosuccinate synthetase, chain A, domain 2"/>
    <property type="match status" value="1"/>
</dbReference>
<comment type="pathway">
    <text evidence="1 9">Amino-acid biosynthesis; L-arginine biosynthesis; L-arginine from L-ornithine and carbamoyl phosphate: step 2/3.</text>
</comment>
<dbReference type="PROSITE" id="PS00564">
    <property type="entry name" value="ARGININOSUCCIN_SYN_1"/>
    <property type="match status" value="1"/>
</dbReference>
<dbReference type="InterPro" id="IPR023434">
    <property type="entry name" value="Arginosuc_synth_type_1_subfam"/>
</dbReference>
<protein>
    <recommendedName>
        <fullName evidence="3 9">Argininosuccinate synthase</fullName>
        <ecNumber evidence="3 9">6.3.4.5</ecNumber>
    </recommendedName>
    <alternativeName>
        <fullName evidence="9">Citrulline--aspartate ligase</fullName>
    </alternativeName>
</protein>
<gene>
    <name evidence="9" type="primary">argG</name>
    <name evidence="12" type="ORF">KDL01_15350</name>
</gene>
<evidence type="ECO:0000256" key="5">
    <source>
        <dbReference type="ARBA" id="ARBA00022598"/>
    </source>
</evidence>
<keyword evidence="4 9" id="KW-0055">Arginine biosynthesis</keyword>
<feature type="binding site" evidence="9">
    <location>
        <position position="126"/>
    </location>
    <ligand>
        <name>L-aspartate</name>
        <dbReference type="ChEBI" id="CHEBI:29991"/>
    </ligand>
</feature>
<feature type="binding site" evidence="9">
    <location>
        <position position="122"/>
    </location>
    <ligand>
        <name>L-aspartate</name>
        <dbReference type="ChEBI" id="CHEBI:29991"/>
    </ligand>
</feature>
<feature type="binding site" evidence="9">
    <location>
        <position position="127"/>
    </location>
    <ligand>
        <name>L-aspartate</name>
        <dbReference type="ChEBI" id="CHEBI:29991"/>
    </ligand>
</feature>